<dbReference type="EMBL" id="NHYE01000905">
    <property type="protein sequence ID" value="PPR01777.1"/>
    <property type="molecule type" value="Genomic_DNA"/>
</dbReference>
<dbReference type="AlphaFoldDB" id="A0A409YFI1"/>
<evidence type="ECO:0000313" key="3">
    <source>
        <dbReference type="Proteomes" id="UP000284706"/>
    </source>
</evidence>
<feature type="domain" description="DUF7330" evidence="1">
    <location>
        <begin position="100"/>
        <end position="273"/>
    </location>
</feature>
<dbReference type="Proteomes" id="UP000284706">
    <property type="component" value="Unassembled WGS sequence"/>
</dbReference>
<evidence type="ECO:0000259" key="1">
    <source>
        <dbReference type="Pfam" id="PF24016"/>
    </source>
</evidence>
<gene>
    <name evidence="2" type="ORF">CVT26_013178</name>
</gene>
<name>A0A409YFI1_9AGAR</name>
<organism evidence="2 3">
    <name type="scientific">Gymnopilus dilepis</name>
    <dbReference type="NCBI Taxonomy" id="231916"/>
    <lineage>
        <taxon>Eukaryota</taxon>
        <taxon>Fungi</taxon>
        <taxon>Dikarya</taxon>
        <taxon>Basidiomycota</taxon>
        <taxon>Agaricomycotina</taxon>
        <taxon>Agaricomycetes</taxon>
        <taxon>Agaricomycetidae</taxon>
        <taxon>Agaricales</taxon>
        <taxon>Agaricineae</taxon>
        <taxon>Hymenogastraceae</taxon>
        <taxon>Gymnopilus</taxon>
    </lineage>
</organism>
<feature type="non-terminal residue" evidence="2">
    <location>
        <position position="1"/>
    </location>
</feature>
<comment type="caution">
    <text evidence="2">The sequence shown here is derived from an EMBL/GenBank/DDBJ whole genome shotgun (WGS) entry which is preliminary data.</text>
</comment>
<keyword evidence="3" id="KW-1185">Reference proteome</keyword>
<reference evidence="2 3" key="1">
    <citation type="journal article" date="2018" name="Evol. Lett.">
        <title>Horizontal gene cluster transfer increased hallucinogenic mushroom diversity.</title>
        <authorList>
            <person name="Reynolds H.T."/>
            <person name="Vijayakumar V."/>
            <person name="Gluck-Thaler E."/>
            <person name="Korotkin H.B."/>
            <person name="Matheny P.B."/>
            <person name="Slot J.C."/>
        </authorList>
    </citation>
    <scope>NUCLEOTIDE SEQUENCE [LARGE SCALE GENOMIC DNA]</scope>
    <source>
        <strain evidence="2 3">SRW20</strain>
    </source>
</reference>
<proteinExistence type="predicted"/>
<dbReference type="OrthoDB" id="2593559at2759"/>
<accession>A0A409YFI1</accession>
<protein>
    <recommendedName>
        <fullName evidence="1">DUF7330 domain-containing protein</fullName>
    </recommendedName>
</protein>
<dbReference type="Pfam" id="PF24016">
    <property type="entry name" value="DUF7330"/>
    <property type="match status" value="1"/>
</dbReference>
<dbReference type="InterPro" id="IPR055754">
    <property type="entry name" value="DUF7330"/>
</dbReference>
<sequence length="302" mass="33678">CLDYHYIYCASKPQHVIPPTFHLHLSGPDLRGEYFRMIIDSRTGKQPTPSKDRMVNKFDDSPPAYHDEFAESQALRGNHAPTTCELVLASSNPAPSVDQVHICESKQNIHGTFFIDPLIPVLDRRKAKGKSRQPLPHASFRSRKGEVDIELATTGNIEDAPKANVAVSTRHGDIKIKLLPMPPSRPRIGLDVQSRHGNVMLFIPEGFSGVVHLSTRKGEMQLLPAIMACSKVVKSSDHEKIFMVGTQNNVYELDPSREASFCEINTRKGNIVVGLSGRDHYTPHVGFWKRLFGGSVKEKSDH</sequence>
<evidence type="ECO:0000313" key="2">
    <source>
        <dbReference type="EMBL" id="PPR01777.1"/>
    </source>
</evidence>
<dbReference type="InParanoid" id="A0A409YFI1"/>